<dbReference type="EMBL" id="JBHLTN010000001">
    <property type="protein sequence ID" value="MFC0590941.1"/>
    <property type="molecule type" value="Genomic_DNA"/>
</dbReference>
<reference evidence="1 2" key="1">
    <citation type="submission" date="2024-09" db="EMBL/GenBank/DDBJ databases">
        <authorList>
            <person name="Sun Q."/>
            <person name="Mori K."/>
        </authorList>
    </citation>
    <scope>NUCLEOTIDE SEQUENCE [LARGE SCALE GENOMIC DNA]</scope>
    <source>
        <strain evidence="1 2">NCAIM B.02336</strain>
    </source>
</reference>
<evidence type="ECO:0000313" key="2">
    <source>
        <dbReference type="Proteomes" id="UP001589834"/>
    </source>
</evidence>
<dbReference type="PANTHER" id="PTHR35368:SF1">
    <property type="entry name" value="HYDROPEROXIDE REDUCTASE"/>
    <property type="match status" value="1"/>
</dbReference>
<sequence length="171" mass="17976">MSHERIQESIVRITQYFADNPDKGLVSDKAAIATLQDGLACKAEGPNGATLLSDMPKSVGGGASAPTPGWFLRAALANCDATVIAMRAAQLGVTLARLEVVVDSSSDDRGIFGLGDGVPPGPQAMRIRVTIAGHGATAQQLRDIVEWAERHSPVGDAIRRAIPTRLEVELP</sequence>
<dbReference type="PANTHER" id="PTHR35368">
    <property type="entry name" value="HYDROPEROXIDE REDUCTASE"/>
    <property type="match status" value="1"/>
</dbReference>
<keyword evidence="1" id="KW-0560">Oxidoreductase</keyword>
<protein>
    <submittedName>
        <fullName evidence="1">OsmC family protein</fullName>
        <ecNumber evidence="1">1.11.1.-</ecNumber>
    </submittedName>
</protein>
<evidence type="ECO:0000313" key="1">
    <source>
        <dbReference type="EMBL" id="MFC0590941.1"/>
    </source>
</evidence>
<dbReference type="Gene3D" id="3.30.300.20">
    <property type="match status" value="1"/>
</dbReference>
<dbReference type="GO" id="GO:0004601">
    <property type="term" value="F:peroxidase activity"/>
    <property type="evidence" value="ECO:0007669"/>
    <property type="project" value="UniProtKB-KW"/>
</dbReference>
<dbReference type="InterPro" id="IPR003718">
    <property type="entry name" value="OsmC/Ohr_fam"/>
</dbReference>
<dbReference type="InterPro" id="IPR015946">
    <property type="entry name" value="KH_dom-like_a/b"/>
</dbReference>
<dbReference type="RefSeq" id="WP_377478485.1">
    <property type="nucleotide sequence ID" value="NZ_JBHLTN010000001.1"/>
</dbReference>
<dbReference type="Proteomes" id="UP001589834">
    <property type="component" value="Unassembled WGS sequence"/>
</dbReference>
<dbReference type="SUPFAM" id="SSF82784">
    <property type="entry name" value="OsmC-like"/>
    <property type="match status" value="1"/>
</dbReference>
<dbReference type="EC" id="1.11.1.-" evidence="1"/>
<name>A0ABV6PM77_9BURK</name>
<organism evidence="1 2">
    <name type="scientific">Ottowia pentelensis</name>
    <dbReference type="NCBI Taxonomy" id="511108"/>
    <lineage>
        <taxon>Bacteria</taxon>
        <taxon>Pseudomonadati</taxon>
        <taxon>Pseudomonadota</taxon>
        <taxon>Betaproteobacteria</taxon>
        <taxon>Burkholderiales</taxon>
        <taxon>Comamonadaceae</taxon>
        <taxon>Ottowia</taxon>
    </lineage>
</organism>
<dbReference type="InterPro" id="IPR052924">
    <property type="entry name" value="OsmC/Ohr_hydroprdx_reductase"/>
</dbReference>
<proteinExistence type="predicted"/>
<keyword evidence="2" id="KW-1185">Reference proteome</keyword>
<accession>A0ABV6PM77</accession>
<gene>
    <name evidence="1" type="ORF">ACFFGG_00050</name>
</gene>
<dbReference type="InterPro" id="IPR036102">
    <property type="entry name" value="OsmC/Ohrsf"/>
</dbReference>
<dbReference type="Pfam" id="PF02566">
    <property type="entry name" value="OsmC"/>
    <property type="match status" value="1"/>
</dbReference>
<keyword evidence="1" id="KW-0575">Peroxidase</keyword>
<comment type="caution">
    <text evidence="1">The sequence shown here is derived from an EMBL/GenBank/DDBJ whole genome shotgun (WGS) entry which is preliminary data.</text>
</comment>